<dbReference type="EMBL" id="ANFO01000432">
    <property type="protein sequence ID" value="KGQ09542.1"/>
    <property type="molecule type" value="Genomic_DNA"/>
</dbReference>
<dbReference type="Proteomes" id="UP000030106">
    <property type="component" value="Unassembled WGS sequence"/>
</dbReference>
<dbReference type="HOGENOM" id="CLU_001305_0_0_1"/>
<feature type="domain" description="CHAT" evidence="1">
    <location>
        <begin position="748"/>
        <end position="1058"/>
    </location>
</feature>
<evidence type="ECO:0000259" key="1">
    <source>
        <dbReference type="Pfam" id="PF12770"/>
    </source>
</evidence>
<reference evidence="2 3" key="1">
    <citation type="submission" date="2012-10" db="EMBL/GenBank/DDBJ databases">
        <title>Genome sequencing and analysis of entomopathogenic fungi Beauveria bassiana D1-5.</title>
        <authorList>
            <person name="Li Q."/>
            <person name="Wang L."/>
            <person name="Zhang Z."/>
            <person name="Wang Q."/>
            <person name="Ren J."/>
            <person name="Wang M."/>
            <person name="Xu W."/>
            <person name="Wang J."/>
            <person name="Lu Y."/>
            <person name="Du Q."/>
            <person name="Sun Z."/>
        </authorList>
    </citation>
    <scope>NUCLEOTIDE SEQUENCE [LARGE SCALE GENOMIC DNA]</scope>
    <source>
        <strain evidence="2 3">D1-5</strain>
    </source>
</reference>
<organism evidence="2 3">
    <name type="scientific">Beauveria bassiana D1-5</name>
    <dbReference type="NCBI Taxonomy" id="1245745"/>
    <lineage>
        <taxon>Eukaryota</taxon>
        <taxon>Fungi</taxon>
        <taxon>Dikarya</taxon>
        <taxon>Ascomycota</taxon>
        <taxon>Pezizomycotina</taxon>
        <taxon>Sordariomycetes</taxon>
        <taxon>Hypocreomycetidae</taxon>
        <taxon>Hypocreales</taxon>
        <taxon>Cordycipitaceae</taxon>
        <taxon>Beauveria</taxon>
    </lineage>
</organism>
<dbReference type="Gene3D" id="1.25.40.10">
    <property type="entry name" value="Tetratricopeptide repeat domain"/>
    <property type="match status" value="1"/>
</dbReference>
<evidence type="ECO:0000313" key="3">
    <source>
        <dbReference type="Proteomes" id="UP000030106"/>
    </source>
</evidence>
<dbReference type="STRING" id="1245745.A0A0A2VT62"/>
<dbReference type="PANTHER" id="PTHR10098">
    <property type="entry name" value="RAPSYN-RELATED"/>
    <property type="match status" value="1"/>
</dbReference>
<gene>
    <name evidence="2" type="ORF">BBAD15_g5117</name>
</gene>
<comment type="caution">
    <text evidence="2">The sequence shown here is derived from an EMBL/GenBank/DDBJ whole genome shotgun (WGS) entry which is preliminary data.</text>
</comment>
<name>A0A0A2VT62_BEABA</name>
<dbReference type="AlphaFoldDB" id="A0A0A2VT62"/>
<dbReference type="Pfam" id="PF12770">
    <property type="entry name" value="CHAT"/>
    <property type="match status" value="1"/>
</dbReference>
<dbReference type="SUPFAM" id="SSF48452">
    <property type="entry name" value="TPR-like"/>
    <property type="match status" value="2"/>
</dbReference>
<evidence type="ECO:0000313" key="2">
    <source>
        <dbReference type="EMBL" id="KGQ09542.1"/>
    </source>
</evidence>
<proteinExistence type="predicted"/>
<dbReference type="InterPro" id="IPR024983">
    <property type="entry name" value="CHAT_dom"/>
</dbReference>
<sequence>MSQKALDLNDQAKELEALLASIEPEDADQHIFLGQIYRQLGDVLLEKWHLFQNRHDYDRAEAAFAKSIRLGRLGAQMAAPDIASDQVGEFWAFAAQQATAKFKIFSDSTDLDEAIDCYCRALQSLQGNNNETKAAVLLNLAICLADRFELQDLVNERIEDIEKALECGKQAIDILERHPSALSDVSTMFLARYERLGDGADLQAATELAKEAWTNHNPSNSSIGASTNYANCLRQMYERDGDLTHLNKAIRLYVSSKTQAAIDDSSAPAEILSNLGYALHLRFGALGAAADLHDAINNQLAALEAAETDSKSRVRPVVENNLAACVNSYFHAFLEPEVLEIAISLTRSALESSTQNPMQRSRCLYNLASMLYDKFRVESDASKAERDEILAQALPFVEESTRISGMGDLHVARQHDLWSRILESQFEEADCKQKDVLDTAILKARIAVDAAAHLPGARGDFLVQLGDLLQLSFDHFEDAESFREALSRFQECGLLQSAPILVRIHACHRAALLLERKDQWTDAVDFAEKAVRMLPKLALNAVERGSQQRRLDGLSGLSGLAAALALNAGWTAGKAFELLEAGRCVISKQLSQKPTPLVFESESCDVLETYRGVRQKIDKPLASSRLSDGYPFVLTHEISERVRDIDHAAQLEYKIQAEYGIQPEPFLSEGDLARIASESPVVAYVVTDTGSHALVTKASGTHSVPLADLKLKECAQYYMTMQMPIQGALRCLDFESFFAVNENMKKLLIWLWESAVLPVLVHLEFYSDNKPDSSPELPRVHWLTSGILGMFPLHAAGYHDEQSTANALSHVVSSYTTTVSALNESSSKAKKWTWKDSLSQTKAAFIAMRKSPDSWQDFDMVEEHLESLKQIIRDESNITVLQEPTSTAALAAMLDTPVAHFVCHGVSQPDPSNSSLILCKEETLPDGTLERLVQDPLTVRAISSQMPQNLVLAFLAACQTADNMAMGLVDENIHLVSSFLALGYTNVIGTLWEVEEAASASFAKNFYSCLARRSQAEDHGSCAKKTDIVVRAFHDALLLLRRQDPESPATWATMVCFGA</sequence>
<dbReference type="InterPro" id="IPR011990">
    <property type="entry name" value="TPR-like_helical_dom_sf"/>
</dbReference>
<accession>A0A0A2VT62</accession>
<protein>
    <recommendedName>
        <fullName evidence="1">CHAT domain-containing protein</fullName>
    </recommendedName>
</protein>
<dbReference type="PANTHER" id="PTHR10098:SF108">
    <property type="entry name" value="TETRATRICOPEPTIDE REPEAT PROTEIN 28"/>
    <property type="match status" value="1"/>
</dbReference>